<evidence type="ECO:0000313" key="4">
    <source>
        <dbReference type="EnsemblPlants" id="KEH43924"/>
    </source>
</evidence>
<proteinExistence type="predicted"/>
<feature type="chain" id="PRO_5014500837" evidence="2">
    <location>
        <begin position="23"/>
        <end position="94"/>
    </location>
</feature>
<dbReference type="AlphaFoldDB" id="A0A072VPK1"/>
<reference evidence="3 5" key="2">
    <citation type="journal article" date="2014" name="BMC Genomics">
        <title>An improved genome release (version Mt4.0) for the model legume Medicago truncatula.</title>
        <authorList>
            <person name="Tang H."/>
            <person name="Krishnakumar V."/>
            <person name="Bidwell S."/>
            <person name="Rosen B."/>
            <person name="Chan A."/>
            <person name="Zhou S."/>
            <person name="Gentzbittel L."/>
            <person name="Childs K.L."/>
            <person name="Yandell M."/>
            <person name="Gundlach H."/>
            <person name="Mayer K.F."/>
            <person name="Schwartz D.C."/>
            <person name="Town C.D."/>
        </authorList>
    </citation>
    <scope>GENOME REANNOTATION</scope>
    <source>
        <strain evidence="3">A17</strain>
        <strain evidence="4 5">cv. Jemalong A17</strain>
    </source>
</reference>
<dbReference type="EMBL" id="CM001217">
    <property type="protein sequence ID" value="KEH43924.1"/>
    <property type="molecule type" value="Genomic_DNA"/>
</dbReference>
<evidence type="ECO:0000256" key="1">
    <source>
        <dbReference type="SAM" id="Phobius"/>
    </source>
</evidence>
<keyword evidence="1 3" id="KW-0812">Transmembrane</keyword>
<keyword evidence="1" id="KW-0472">Membrane</keyword>
<dbReference type="Proteomes" id="UP000002051">
    <property type="component" value="Unassembled WGS sequence"/>
</dbReference>
<reference evidence="3 5" key="1">
    <citation type="journal article" date="2011" name="Nature">
        <title>The Medicago genome provides insight into the evolution of rhizobial symbioses.</title>
        <authorList>
            <person name="Young N.D."/>
            <person name="Debelle F."/>
            <person name="Oldroyd G.E."/>
            <person name="Geurts R."/>
            <person name="Cannon S.B."/>
            <person name="Udvardi M.K."/>
            <person name="Benedito V.A."/>
            <person name="Mayer K.F."/>
            <person name="Gouzy J."/>
            <person name="Schoof H."/>
            <person name="Van de Peer Y."/>
            <person name="Proost S."/>
            <person name="Cook D.R."/>
            <person name="Meyers B.C."/>
            <person name="Spannagl M."/>
            <person name="Cheung F."/>
            <person name="De Mita S."/>
            <person name="Krishnakumar V."/>
            <person name="Gundlach H."/>
            <person name="Zhou S."/>
            <person name="Mudge J."/>
            <person name="Bharti A.K."/>
            <person name="Murray J.D."/>
            <person name="Naoumkina M.A."/>
            <person name="Rosen B."/>
            <person name="Silverstein K.A."/>
            <person name="Tang H."/>
            <person name="Rombauts S."/>
            <person name="Zhao P.X."/>
            <person name="Zhou P."/>
            <person name="Barbe V."/>
            <person name="Bardou P."/>
            <person name="Bechner M."/>
            <person name="Bellec A."/>
            <person name="Berger A."/>
            <person name="Berges H."/>
            <person name="Bidwell S."/>
            <person name="Bisseling T."/>
            <person name="Choisne N."/>
            <person name="Couloux A."/>
            <person name="Denny R."/>
            <person name="Deshpande S."/>
            <person name="Dai X."/>
            <person name="Doyle J.J."/>
            <person name="Dudez A.M."/>
            <person name="Farmer A.D."/>
            <person name="Fouteau S."/>
            <person name="Franken C."/>
            <person name="Gibelin C."/>
            <person name="Gish J."/>
            <person name="Goldstein S."/>
            <person name="Gonzalez A.J."/>
            <person name="Green P.J."/>
            <person name="Hallab A."/>
            <person name="Hartog M."/>
            <person name="Hua A."/>
            <person name="Humphray S.J."/>
            <person name="Jeong D.H."/>
            <person name="Jing Y."/>
            <person name="Jocker A."/>
            <person name="Kenton S.M."/>
            <person name="Kim D.J."/>
            <person name="Klee K."/>
            <person name="Lai H."/>
            <person name="Lang C."/>
            <person name="Lin S."/>
            <person name="Macmil S.L."/>
            <person name="Magdelenat G."/>
            <person name="Matthews L."/>
            <person name="McCorrison J."/>
            <person name="Monaghan E.L."/>
            <person name="Mun J.H."/>
            <person name="Najar F.Z."/>
            <person name="Nicholson C."/>
            <person name="Noirot C."/>
            <person name="O'Bleness M."/>
            <person name="Paule C.R."/>
            <person name="Poulain J."/>
            <person name="Prion F."/>
            <person name="Qin B."/>
            <person name="Qu C."/>
            <person name="Retzel E.F."/>
            <person name="Riddle C."/>
            <person name="Sallet E."/>
            <person name="Samain S."/>
            <person name="Samson N."/>
            <person name="Sanders I."/>
            <person name="Saurat O."/>
            <person name="Scarpelli C."/>
            <person name="Schiex T."/>
            <person name="Segurens B."/>
            <person name="Severin A.J."/>
            <person name="Sherrier D.J."/>
            <person name="Shi R."/>
            <person name="Sims S."/>
            <person name="Singer S.R."/>
            <person name="Sinharoy S."/>
            <person name="Sterck L."/>
            <person name="Viollet A."/>
            <person name="Wang B.B."/>
            <person name="Wang K."/>
            <person name="Wang M."/>
            <person name="Wang X."/>
            <person name="Warfsmann J."/>
            <person name="Weissenbach J."/>
            <person name="White D.D."/>
            <person name="White J.D."/>
            <person name="Wiley G.B."/>
            <person name="Wincker P."/>
            <person name="Xing Y."/>
            <person name="Yang L."/>
            <person name="Yao Z."/>
            <person name="Ying F."/>
            <person name="Zhai J."/>
            <person name="Zhou L."/>
            <person name="Zuber A."/>
            <person name="Denarie J."/>
            <person name="Dixon R.A."/>
            <person name="May G.D."/>
            <person name="Schwartz D.C."/>
            <person name="Rogers J."/>
            <person name="Quetier F."/>
            <person name="Town C.D."/>
            <person name="Roe B.A."/>
        </authorList>
    </citation>
    <scope>NUCLEOTIDE SEQUENCE [LARGE SCALE GENOMIC DNA]</scope>
    <source>
        <strain evidence="3">A17</strain>
        <strain evidence="4 5">cv. Jemalong A17</strain>
    </source>
</reference>
<accession>A0A072VPK1</accession>
<feature type="signal peptide" evidence="2">
    <location>
        <begin position="1"/>
        <end position="22"/>
    </location>
</feature>
<feature type="transmembrane region" description="Helical" evidence="1">
    <location>
        <begin position="20"/>
        <end position="40"/>
    </location>
</feature>
<dbReference type="EnsemblPlants" id="KEH43924">
    <property type="protein sequence ID" value="KEH43924"/>
    <property type="gene ID" value="MTR_1g105520"/>
</dbReference>
<keyword evidence="2" id="KW-0732">Signal</keyword>
<keyword evidence="1" id="KW-1133">Transmembrane helix</keyword>
<dbReference type="PANTHER" id="PTHR33116:SF78">
    <property type="entry name" value="OS12G0587133 PROTEIN"/>
    <property type="match status" value="1"/>
</dbReference>
<sequence length="94" mass="10374">MLINVLLIGLFQHLEEETPASASTFLCCSTGTIPIIFLGIPVGANPRRTSTWEPVVKSFLSRLSTWKGQFLSVGQIDTYQFNSFVIAALPFLIL</sequence>
<reference evidence="4" key="3">
    <citation type="submission" date="2015-04" db="UniProtKB">
        <authorList>
            <consortium name="EnsemblPlants"/>
        </authorList>
    </citation>
    <scope>IDENTIFICATION</scope>
    <source>
        <strain evidence="4">cv. Jemalong A17</strain>
    </source>
</reference>
<evidence type="ECO:0000256" key="2">
    <source>
        <dbReference type="SAM" id="SignalP"/>
    </source>
</evidence>
<keyword evidence="5" id="KW-1185">Reference proteome</keyword>
<gene>
    <name evidence="3" type="ordered locus">MTR_1g105520</name>
</gene>
<evidence type="ECO:0000313" key="5">
    <source>
        <dbReference type="Proteomes" id="UP000002051"/>
    </source>
</evidence>
<dbReference type="PANTHER" id="PTHR33116">
    <property type="entry name" value="REVERSE TRANSCRIPTASE ZINC-BINDING DOMAIN-CONTAINING PROTEIN-RELATED-RELATED"/>
    <property type="match status" value="1"/>
</dbReference>
<organism evidence="3 5">
    <name type="scientific">Medicago truncatula</name>
    <name type="common">Barrel medic</name>
    <name type="synonym">Medicago tribuloides</name>
    <dbReference type="NCBI Taxonomy" id="3880"/>
    <lineage>
        <taxon>Eukaryota</taxon>
        <taxon>Viridiplantae</taxon>
        <taxon>Streptophyta</taxon>
        <taxon>Embryophyta</taxon>
        <taxon>Tracheophyta</taxon>
        <taxon>Spermatophyta</taxon>
        <taxon>Magnoliopsida</taxon>
        <taxon>eudicotyledons</taxon>
        <taxon>Gunneridae</taxon>
        <taxon>Pentapetalae</taxon>
        <taxon>rosids</taxon>
        <taxon>fabids</taxon>
        <taxon>Fabales</taxon>
        <taxon>Fabaceae</taxon>
        <taxon>Papilionoideae</taxon>
        <taxon>50 kb inversion clade</taxon>
        <taxon>NPAAA clade</taxon>
        <taxon>Hologalegina</taxon>
        <taxon>IRL clade</taxon>
        <taxon>Trifolieae</taxon>
        <taxon>Medicago</taxon>
    </lineage>
</organism>
<evidence type="ECO:0000313" key="3">
    <source>
        <dbReference type="EMBL" id="KEH43924.1"/>
    </source>
</evidence>
<name>A0A072VPK1_MEDTR</name>
<protein>
    <submittedName>
        <fullName evidence="3">Transmembrane protein, putative</fullName>
    </submittedName>
</protein>
<dbReference type="HOGENOM" id="CLU_2389485_0_0_1"/>